<keyword evidence="2" id="KW-1185">Reference proteome</keyword>
<dbReference type="InterPro" id="IPR011486">
    <property type="entry name" value="BBP2"/>
</dbReference>
<dbReference type="EMBL" id="RQFK01000011">
    <property type="protein sequence ID" value="TGK87099.1"/>
    <property type="molecule type" value="Genomic_DNA"/>
</dbReference>
<evidence type="ECO:0000313" key="2">
    <source>
        <dbReference type="Proteomes" id="UP000298009"/>
    </source>
</evidence>
<dbReference type="OrthoDB" id="9769460at2"/>
<dbReference type="Pfam" id="PF07642">
    <property type="entry name" value="BBP2"/>
    <property type="match status" value="1"/>
</dbReference>
<evidence type="ECO:0000313" key="1">
    <source>
        <dbReference type="EMBL" id="TGK87099.1"/>
    </source>
</evidence>
<reference evidence="1" key="1">
    <citation type="journal article" date="2019" name="PLoS Negl. Trop. Dis.">
        <title>Revisiting the worldwide diversity of Leptospira species in the environment.</title>
        <authorList>
            <person name="Vincent A.T."/>
            <person name="Schiettekatte O."/>
            <person name="Bourhy P."/>
            <person name="Veyrier F.J."/>
            <person name="Picardeau M."/>
        </authorList>
    </citation>
    <scope>NUCLEOTIDE SEQUENCE [LARGE SCALE GENOMIC DNA]</scope>
    <source>
        <strain evidence="1">201800287</strain>
    </source>
</reference>
<proteinExistence type="predicted"/>
<gene>
    <name evidence="1" type="ORF">EHQ24_05765</name>
</gene>
<protein>
    <submittedName>
        <fullName evidence="1">Porin</fullName>
    </submittedName>
</protein>
<organism evidence="1 2">
    <name type="scientific">Leptospira noumeaensis</name>
    <dbReference type="NCBI Taxonomy" id="2484964"/>
    <lineage>
        <taxon>Bacteria</taxon>
        <taxon>Pseudomonadati</taxon>
        <taxon>Spirochaetota</taxon>
        <taxon>Spirochaetia</taxon>
        <taxon>Leptospirales</taxon>
        <taxon>Leptospiraceae</taxon>
        <taxon>Leptospira</taxon>
    </lineage>
</organism>
<dbReference type="SUPFAM" id="SSF56935">
    <property type="entry name" value="Porins"/>
    <property type="match status" value="1"/>
</dbReference>
<sequence>MLDQFKIFPNIFWKYTKVLKSVLYLEIIICIGFVYPIQSQSQVAAEETKISDKKEETVSLPKTVSLANSIQMGGFVDSYYLYNRNLPKDTERNYTTQAVRNNEFNINLAYLEARIDEKKYRGRFALQWGTSVNANYAGEVSTEKYSNQNSVKNIQEAYAGFKIAKDTWLDVGIFFGNIGHESWISHNNVNYTRAFALDYVPYYSSGVRLTHQFSDKLSGQLQVLNGWQNITDNNKDKAFGSQIKYLFSPNLILTLNQFAGNEAPNNERKQMRYYQNTILEWMVSDQLSLVGQFDVGAQKAKESFVYEPWLAAYDSSLGEYRETSSHAYRQWYHGTIWFSYKIAPEYRLSFRIERFYDPLQVMANTGTRNGFMSNGYTTTFDILKFDPGLLRFEYVYRRSADSIFVYRDSQTSKKEDFFVIAFSLKF</sequence>
<dbReference type="InterPro" id="IPR023614">
    <property type="entry name" value="Porin_dom_sf"/>
</dbReference>
<dbReference type="Gene3D" id="2.40.160.10">
    <property type="entry name" value="Porin"/>
    <property type="match status" value="1"/>
</dbReference>
<dbReference type="Proteomes" id="UP000298009">
    <property type="component" value="Unassembled WGS sequence"/>
</dbReference>
<accession>A0A4R9IFK4</accession>
<comment type="caution">
    <text evidence="1">The sequence shown here is derived from an EMBL/GenBank/DDBJ whole genome shotgun (WGS) entry which is preliminary data.</text>
</comment>
<dbReference type="AlphaFoldDB" id="A0A4R9IFK4"/>
<name>A0A4R9IFK4_9LEPT</name>